<feature type="compositionally biased region" description="Low complexity" evidence="5">
    <location>
        <begin position="378"/>
        <end position="422"/>
    </location>
</feature>
<evidence type="ECO:0000256" key="2">
    <source>
        <dbReference type="ARBA" id="ARBA00022643"/>
    </source>
</evidence>
<sequence>MTVQFISASYVNDSTELHPRPGQGIDPGFLRRYARALDEYGFDYTLLPYGSAGYDPFTVGATIAQHTERVRPLIALRPNTLYPTVAAKALATLDQLSGGRAAVHIISGGDDHEQAREGDRLPKARRYARSAEFIEILRRVWTSAEPFDHAGEHYAFEDFRAEYRPLAGTIPVSVGGSSPEAYRVGGALGDIFGLWGEPLAETRTQIDAVYREAERAGRTDRPRIWVTFRPIIAPTEELAWEKAHRVLAALRRPGAEDATARWPRAAGRPQNVGSRRLLDIADRGELHDRALWTPTATATNARGASTALVGTPETVAAAILDYVDLGAELISIRGYDNLNDAIDYGRYVLPLVRQELAARERGESRPPAGPPVPPPGSPFATEPAATEASPTAPTAPNEAVPPVTATTEPPTDAARPAAAATR</sequence>
<dbReference type="Gene3D" id="3.20.20.30">
    <property type="entry name" value="Luciferase-like domain"/>
    <property type="match status" value="1"/>
</dbReference>
<dbReference type="InterPro" id="IPR050172">
    <property type="entry name" value="SsuD_RutA_monooxygenase"/>
</dbReference>
<comment type="caution">
    <text evidence="7">The sequence shown here is derived from an EMBL/GenBank/DDBJ whole genome shotgun (WGS) entry which is preliminary data.</text>
</comment>
<keyword evidence="4" id="KW-0503">Monooxygenase</keyword>
<reference evidence="8" key="1">
    <citation type="submission" date="2023-07" db="EMBL/GenBank/DDBJ databases">
        <title>30 novel species of actinomycetes from the DSMZ collection.</title>
        <authorList>
            <person name="Nouioui I."/>
        </authorList>
    </citation>
    <scope>NUCLEOTIDE SEQUENCE [LARGE SCALE GENOMIC DNA]</scope>
    <source>
        <strain evidence="8">DSM 44915</strain>
    </source>
</reference>
<accession>A0ABU2JNR0</accession>
<feature type="compositionally biased region" description="Pro residues" evidence="5">
    <location>
        <begin position="367"/>
        <end position="377"/>
    </location>
</feature>
<dbReference type="EC" id="1.-.-.-" evidence="7"/>
<dbReference type="PANTHER" id="PTHR42847:SF4">
    <property type="entry name" value="ALKANESULFONATE MONOOXYGENASE-RELATED"/>
    <property type="match status" value="1"/>
</dbReference>
<keyword evidence="2" id="KW-0288">FMN</keyword>
<evidence type="ECO:0000313" key="7">
    <source>
        <dbReference type="EMBL" id="MDT0266628.1"/>
    </source>
</evidence>
<keyword evidence="8" id="KW-1185">Reference proteome</keyword>
<evidence type="ECO:0000256" key="1">
    <source>
        <dbReference type="ARBA" id="ARBA00022630"/>
    </source>
</evidence>
<name>A0ABU2JNR0_9ACTN</name>
<evidence type="ECO:0000256" key="5">
    <source>
        <dbReference type="SAM" id="MobiDB-lite"/>
    </source>
</evidence>
<dbReference type="Proteomes" id="UP001183410">
    <property type="component" value="Unassembled WGS sequence"/>
</dbReference>
<dbReference type="PANTHER" id="PTHR42847">
    <property type="entry name" value="ALKANESULFONATE MONOOXYGENASE"/>
    <property type="match status" value="1"/>
</dbReference>
<proteinExistence type="predicted"/>
<dbReference type="GO" id="GO:0016491">
    <property type="term" value="F:oxidoreductase activity"/>
    <property type="evidence" value="ECO:0007669"/>
    <property type="project" value="UniProtKB-KW"/>
</dbReference>
<keyword evidence="3 7" id="KW-0560">Oxidoreductase</keyword>
<evidence type="ECO:0000256" key="3">
    <source>
        <dbReference type="ARBA" id="ARBA00023002"/>
    </source>
</evidence>
<feature type="region of interest" description="Disordered" evidence="5">
    <location>
        <begin position="358"/>
        <end position="422"/>
    </location>
</feature>
<dbReference type="RefSeq" id="WP_311666664.1">
    <property type="nucleotide sequence ID" value="NZ_JAVREO010000005.1"/>
</dbReference>
<protein>
    <submittedName>
        <fullName evidence="7">LLM class flavin-dependent oxidoreductase</fullName>
        <ecNumber evidence="7">1.-.-.-</ecNumber>
    </submittedName>
</protein>
<dbReference type="CDD" id="cd01094">
    <property type="entry name" value="Alkanesulfonate_monoxygenase"/>
    <property type="match status" value="1"/>
</dbReference>
<dbReference type="EMBL" id="JAVREO010000005">
    <property type="protein sequence ID" value="MDT0266628.1"/>
    <property type="molecule type" value="Genomic_DNA"/>
</dbReference>
<evidence type="ECO:0000259" key="6">
    <source>
        <dbReference type="Pfam" id="PF00296"/>
    </source>
</evidence>
<dbReference type="SUPFAM" id="SSF51679">
    <property type="entry name" value="Bacterial luciferase-like"/>
    <property type="match status" value="1"/>
</dbReference>
<evidence type="ECO:0000256" key="4">
    <source>
        <dbReference type="ARBA" id="ARBA00023033"/>
    </source>
</evidence>
<gene>
    <name evidence="7" type="ORF">RM844_10010</name>
</gene>
<organism evidence="7 8">
    <name type="scientific">Streptomyces chisholmiae</name>
    <dbReference type="NCBI Taxonomy" id="3075540"/>
    <lineage>
        <taxon>Bacteria</taxon>
        <taxon>Bacillati</taxon>
        <taxon>Actinomycetota</taxon>
        <taxon>Actinomycetes</taxon>
        <taxon>Kitasatosporales</taxon>
        <taxon>Streptomycetaceae</taxon>
        <taxon>Streptomyces</taxon>
    </lineage>
</organism>
<feature type="domain" description="Luciferase-like" evidence="6">
    <location>
        <begin position="14"/>
        <end position="328"/>
    </location>
</feature>
<dbReference type="Pfam" id="PF00296">
    <property type="entry name" value="Bac_luciferase"/>
    <property type="match status" value="1"/>
</dbReference>
<keyword evidence="1" id="KW-0285">Flavoprotein</keyword>
<dbReference type="InterPro" id="IPR011251">
    <property type="entry name" value="Luciferase-like_dom"/>
</dbReference>
<evidence type="ECO:0000313" key="8">
    <source>
        <dbReference type="Proteomes" id="UP001183410"/>
    </source>
</evidence>
<dbReference type="InterPro" id="IPR036661">
    <property type="entry name" value="Luciferase-like_sf"/>
</dbReference>